<dbReference type="EMBL" id="BAAAZR010000028">
    <property type="protein sequence ID" value="GAA3830349.1"/>
    <property type="molecule type" value="Genomic_DNA"/>
</dbReference>
<feature type="signal peptide" evidence="1">
    <location>
        <begin position="1"/>
        <end position="31"/>
    </location>
</feature>
<dbReference type="SMART" id="SM00909">
    <property type="entry name" value="Germane"/>
    <property type="match status" value="1"/>
</dbReference>
<organism evidence="3 4">
    <name type="scientific">Sphaerisporangium flaviroseum</name>
    <dbReference type="NCBI Taxonomy" id="509199"/>
    <lineage>
        <taxon>Bacteria</taxon>
        <taxon>Bacillati</taxon>
        <taxon>Actinomycetota</taxon>
        <taxon>Actinomycetes</taxon>
        <taxon>Streptosporangiales</taxon>
        <taxon>Streptosporangiaceae</taxon>
        <taxon>Sphaerisporangium</taxon>
    </lineage>
</organism>
<comment type="caution">
    <text evidence="3">The sequence shown here is derived from an EMBL/GenBank/DDBJ whole genome shotgun (WGS) entry which is preliminary data.</text>
</comment>
<keyword evidence="1" id="KW-0732">Signal</keyword>
<dbReference type="InterPro" id="IPR059026">
    <property type="entry name" value="LpqB_N"/>
</dbReference>
<sequence length="594" mass="64079">MPTSAVPRAPRVPSKAALRALAAVVVILAGAACSTVPTGGAIFAAGGESEGDPLSQPYVRILAALPKPKGTPLEIVNGFLAAAASFDDPLRSVARQYLTGEARRTWSPFDSVTIYDDRKPGGDSTGDVQTAQVELKAITQGTLDGDGHYVPNASSSELSKDFTLVKVDGQWRISAAPPGLLLSSDDFKRAYRSFDLYFAAHQSAGLVADRVWVPINPSEGLGKSLVGRLLVGPTAPLRGAVESAFGQDDDVNDVFVEGDTVVVDFTYGIVDSARATTNREALSAQLRWTLKPLTESRRIEVRVNGEQFPGGPFFIEPHDYDRFDPDVLTSSPSAYYLQQGKLHLVDQERKNPVMPGIGPVQARQFTHLAVSGEQPPKVAALEKQGGVWVSGLTPGSQWQRWLEGAKLTPPSWDRYGDLWTVSRQGPRKSEVLRAHDPSRQFPVSAPGLESTDVKAFRVARDGSRVAVISDDGHGQRVMVGSINRSSWAIQNLRTLVPAEKSQEITDIAWRDASTLLVLTNTKPDRVLTPWSVTEGVRDEEPKAATRIESISAAPDPSEVLAGTADGGVLVWSRQKRTWITLIERGAGIPVYPLG</sequence>
<dbReference type="Pfam" id="PF10646">
    <property type="entry name" value="Germane"/>
    <property type="match status" value="1"/>
</dbReference>
<evidence type="ECO:0000256" key="1">
    <source>
        <dbReference type="SAM" id="SignalP"/>
    </source>
</evidence>
<protein>
    <submittedName>
        <fullName evidence="3">LpqB family beta-propeller domain-containing protein</fullName>
    </submittedName>
</protein>
<reference evidence="4" key="1">
    <citation type="journal article" date="2019" name="Int. J. Syst. Evol. Microbiol.">
        <title>The Global Catalogue of Microorganisms (GCM) 10K type strain sequencing project: providing services to taxonomists for standard genome sequencing and annotation.</title>
        <authorList>
            <consortium name="The Broad Institute Genomics Platform"/>
            <consortium name="The Broad Institute Genome Sequencing Center for Infectious Disease"/>
            <person name="Wu L."/>
            <person name="Ma J."/>
        </authorList>
    </citation>
    <scope>NUCLEOTIDE SEQUENCE [LARGE SCALE GENOMIC DNA]</scope>
    <source>
        <strain evidence="4">JCM 16908</strain>
    </source>
</reference>
<keyword evidence="4" id="KW-1185">Reference proteome</keyword>
<dbReference type="InterPro" id="IPR018910">
    <property type="entry name" value="LpqB_C"/>
</dbReference>
<evidence type="ECO:0000259" key="2">
    <source>
        <dbReference type="SMART" id="SM00909"/>
    </source>
</evidence>
<dbReference type="SUPFAM" id="SSF82171">
    <property type="entry name" value="DPP6 N-terminal domain-like"/>
    <property type="match status" value="1"/>
</dbReference>
<gene>
    <name evidence="3" type="ORF">GCM10022226_59000</name>
</gene>
<dbReference type="Proteomes" id="UP001500888">
    <property type="component" value="Unassembled WGS sequence"/>
</dbReference>
<feature type="domain" description="GerMN" evidence="2">
    <location>
        <begin position="222"/>
        <end position="312"/>
    </location>
</feature>
<dbReference type="Pfam" id="PF10647">
    <property type="entry name" value="Gmad1"/>
    <property type="match status" value="1"/>
</dbReference>
<dbReference type="InterPro" id="IPR019606">
    <property type="entry name" value="GerMN"/>
</dbReference>
<evidence type="ECO:0000313" key="4">
    <source>
        <dbReference type="Proteomes" id="UP001500888"/>
    </source>
</evidence>
<dbReference type="InterPro" id="IPR015943">
    <property type="entry name" value="WD40/YVTN_repeat-like_dom_sf"/>
</dbReference>
<dbReference type="RefSeq" id="WP_344947362.1">
    <property type="nucleotide sequence ID" value="NZ_BAAAZR010000028.1"/>
</dbReference>
<dbReference type="Gene3D" id="2.130.10.10">
    <property type="entry name" value="YVTN repeat-like/Quinoprotein amine dehydrogenase"/>
    <property type="match status" value="1"/>
</dbReference>
<name>A0ABP7IZS8_9ACTN</name>
<accession>A0ABP7IZS8</accession>
<feature type="chain" id="PRO_5047436525" evidence="1">
    <location>
        <begin position="32"/>
        <end position="594"/>
    </location>
</feature>
<proteinExistence type="predicted"/>
<evidence type="ECO:0000313" key="3">
    <source>
        <dbReference type="EMBL" id="GAA3830349.1"/>
    </source>
</evidence>
<dbReference type="Pfam" id="PF25976">
    <property type="entry name" value="LpqB_N"/>
    <property type="match status" value="1"/>
</dbReference>